<dbReference type="GeneID" id="88085638"/>
<sequence>MTRTGDRPSRLTLIANPAAGGGLGRRLAEGVAGRLSALMPDTRIRTLLSRSWADAEARLAEEVGQSLEDPDPGSRAVVVMGGDGMAHLGLNAVAGTPVGLGVIPAGTGNDFCRGTGLPGRIGAAVAAIASGRSGTVDLARVTGLVRTADGLAEGSRWVGSVVSTGYDARVNHGANELRLRLGSLSYAYVALRELSRFAPLHYRIETDGRVRELDAMLIAVGNAGWIGGGMQICPGADVTDGRLDLTIIHPCSRGTLVRALGSVYTGGFVRLSIVERLRARSVTVDGEGLVAMADGEDLGRVPLRIECVPGALNLLGAGARPQHRGPTH</sequence>
<name>A0ABM6FI49_9ACTN</name>
<evidence type="ECO:0000259" key="9">
    <source>
        <dbReference type="PROSITE" id="PS50146"/>
    </source>
</evidence>
<dbReference type="InterPro" id="IPR016064">
    <property type="entry name" value="NAD/diacylglycerol_kinase_sf"/>
</dbReference>
<dbReference type="Proteomes" id="UP000178666">
    <property type="component" value="Chromosome"/>
</dbReference>
<dbReference type="SUPFAM" id="SSF111331">
    <property type="entry name" value="NAD kinase/diacylglycerol kinase-like"/>
    <property type="match status" value="1"/>
</dbReference>
<proteinExistence type="inferred from homology"/>
<dbReference type="PANTHER" id="PTHR12358">
    <property type="entry name" value="SPHINGOSINE KINASE"/>
    <property type="match status" value="1"/>
</dbReference>
<protein>
    <submittedName>
        <fullName evidence="10">Lipid kinase</fullName>
    </submittedName>
</protein>
<accession>A0ABM6FI49</accession>
<evidence type="ECO:0000256" key="4">
    <source>
        <dbReference type="ARBA" id="ARBA00022741"/>
    </source>
</evidence>
<keyword evidence="4" id="KW-0547">Nucleotide-binding</keyword>
<dbReference type="Pfam" id="PF19279">
    <property type="entry name" value="YegS_C"/>
    <property type="match status" value="1"/>
</dbReference>
<dbReference type="PANTHER" id="PTHR12358:SF106">
    <property type="entry name" value="LIPID KINASE YEGS"/>
    <property type="match status" value="1"/>
</dbReference>
<dbReference type="Gene3D" id="2.60.200.40">
    <property type="match status" value="1"/>
</dbReference>
<keyword evidence="7" id="KW-0443">Lipid metabolism</keyword>
<evidence type="ECO:0000256" key="5">
    <source>
        <dbReference type="ARBA" id="ARBA00022777"/>
    </source>
</evidence>
<comment type="similarity">
    <text evidence="2">Belongs to the diacylglycerol/lipid kinase family.</text>
</comment>
<comment type="cofactor">
    <cofactor evidence="1">
        <name>Mg(2+)</name>
        <dbReference type="ChEBI" id="CHEBI:18420"/>
    </cofactor>
</comment>
<evidence type="ECO:0000256" key="3">
    <source>
        <dbReference type="ARBA" id="ARBA00022679"/>
    </source>
</evidence>
<dbReference type="EMBL" id="CP015970">
    <property type="protein sequence ID" value="AOZ45777.1"/>
    <property type="molecule type" value="Genomic_DNA"/>
</dbReference>
<evidence type="ECO:0000256" key="8">
    <source>
        <dbReference type="ARBA" id="ARBA00023264"/>
    </source>
</evidence>
<keyword evidence="11" id="KW-1185">Reference proteome</keyword>
<dbReference type="Gene3D" id="3.40.50.10330">
    <property type="entry name" value="Probable inorganic polyphosphate/atp-NAD kinase, domain 1"/>
    <property type="match status" value="1"/>
</dbReference>
<keyword evidence="6" id="KW-0067">ATP-binding</keyword>
<keyword evidence="5 10" id="KW-0418">Kinase</keyword>
<keyword evidence="3" id="KW-0808">Transferase</keyword>
<dbReference type="GO" id="GO:0016301">
    <property type="term" value="F:kinase activity"/>
    <property type="evidence" value="ECO:0007669"/>
    <property type="project" value="UniProtKB-KW"/>
</dbReference>
<evidence type="ECO:0000256" key="2">
    <source>
        <dbReference type="ARBA" id="ARBA00005983"/>
    </source>
</evidence>
<dbReference type="InterPro" id="IPR045540">
    <property type="entry name" value="YegS/DAGK_C"/>
</dbReference>
<evidence type="ECO:0000313" key="11">
    <source>
        <dbReference type="Proteomes" id="UP000178666"/>
    </source>
</evidence>
<keyword evidence="7" id="KW-0444">Lipid biosynthesis</keyword>
<feature type="domain" description="DAGKc" evidence="9">
    <location>
        <begin position="6"/>
        <end position="147"/>
    </location>
</feature>
<keyword evidence="8" id="KW-1208">Phospholipid metabolism</keyword>
<dbReference type="InterPro" id="IPR050187">
    <property type="entry name" value="Lipid_Phosphate_FormReg"/>
</dbReference>
<evidence type="ECO:0000313" key="10">
    <source>
        <dbReference type="EMBL" id="AOZ45777.1"/>
    </source>
</evidence>
<gene>
    <name evidence="10" type="ORF">A8L58_02550</name>
</gene>
<dbReference type="InterPro" id="IPR001206">
    <property type="entry name" value="Diacylglycerol_kinase_cat_dom"/>
</dbReference>
<dbReference type="SMART" id="SM00046">
    <property type="entry name" value="DAGKc"/>
    <property type="match status" value="1"/>
</dbReference>
<dbReference type="InterPro" id="IPR017438">
    <property type="entry name" value="ATP-NAD_kinase_N"/>
</dbReference>
<dbReference type="PROSITE" id="PS50146">
    <property type="entry name" value="DAGK"/>
    <property type="match status" value="1"/>
</dbReference>
<evidence type="ECO:0000256" key="7">
    <source>
        <dbReference type="ARBA" id="ARBA00023209"/>
    </source>
</evidence>
<reference evidence="10 11" key="1">
    <citation type="journal article" date="2016" name="Plant Dis.">
        <title>Improved production of propionic acid using genome shuffling.</title>
        <authorList>
            <person name="Luna-Flores C.H."/>
            <person name="Palfreyman R.W."/>
            <person name="Kromer J.O."/>
            <person name="Nielsen L.K."/>
            <person name="Marcellin E."/>
        </authorList>
    </citation>
    <scope>NUCLEOTIDE SEQUENCE [LARGE SCALE GENOMIC DNA]</scope>
    <source>
        <strain evidence="10 11">F3E8</strain>
    </source>
</reference>
<keyword evidence="7" id="KW-0594">Phospholipid biosynthesis</keyword>
<dbReference type="Pfam" id="PF00781">
    <property type="entry name" value="DAGK_cat"/>
    <property type="match status" value="1"/>
</dbReference>
<evidence type="ECO:0000256" key="1">
    <source>
        <dbReference type="ARBA" id="ARBA00001946"/>
    </source>
</evidence>
<dbReference type="RefSeq" id="WP_015070763.1">
    <property type="nucleotide sequence ID" value="NZ_CP013126.1"/>
</dbReference>
<evidence type="ECO:0000256" key="6">
    <source>
        <dbReference type="ARBA" id="ARBA00022840"/>
    </source>
</evidence>
<organism evidence="10 11">
    <name type="scientific">Acidipropionibacterium acidipropionici</name>
    <dbReference type="NCBI Taxonomy" id="1748"/>
    <lineage>
        <taxon>Bacteria</taxon>
        <taxon>Bacillati</taxon>
        <taxon>Actinomycetota</taxon>
        <taxon>Actinomycetes</taxon>
        <taxon>Propionibacteriales</taxon>
        <taxon>Propionibacteriaceae</taxon>
        <taxon>Acidipropionibacterium</taxon>
    </lineage>
</organism>